<dbReference type="Ensembl" id="ENSRNOT00000135634.1">
    <property type="protein sequence ID" value="ENSRNOP00000110502.1"/>
    <property type="gene ID" value="ENSRNOG00000020700.8"/>
</dbReference>
<proteinExistence type="evidence at protein level"/>
<reference evidence="1" key="1">
    <citation type="submission" date="2024-01" db="EMBL/GenBank/DDBJ databases">
        <title>GRCr8: a new rat reference genome assembly contstructed from accurate long reads and long range scaffolding.</title>
        <authorList>
            <person name="Doris P.A."/>
            <person name="Kalbfleisch T."/>
            <person name="Li K."/>
            <person name="Howe K."/>
            <person name="Wood J."/>
        </authorList>
    </citation>
    <scope>NUCLEOTIDE SEQUENCE [LARGE SCALE GENOMIC DNA]</scope>
    <source>
        <strain evidence="1">Brown Norway</strain>
    </source>
</reference>
<dbReference type="PANTHER" id="PTHR47063">
    <property type="entry name" value="RIBONUCLEASE H2 SUBUNIT C"/>
    <property type="match status" value="1"/>
</dbReference>
<dbReference type="CDD" id="cd09271">
    <property type="entry name" value="RNase_H2-C"/>
    <property type="match status" value="1"/>
</dbReference>
<name>A0ABK0LI18_RAT</name>
<accession>A0ABK0LI18</accession>
<dbReference type="Pfam" id="PF08615">
    <property type="entry name" value="RNase_H2_suC"/>
    <property type="match status" value="1"/>
</dbReference>
<dbReference type="InterPro" id="IPR052863">
    <property type="entry name" value="RNase_H2_subunit_C"/>
</dbReference>
<evidence type="ECO:0000313" key="1">
    <source>
        <dbReference type="Ensembl" id="ENSRNOP00000110502.1"/>
    </source>
</evidence>
<gene>
    <name evidence="1" type="primary">Rnaseh2c</name>
</gene>
<dbReference type="Proteomes" id="UP000002494">
    <property type="component" value="Chromosome 1"/>
</dbReference>
<evidence type="ECO:0007829" key="3">
    <source>
        <dbReference type="PeptideAtlas" id="A0ABK0LI18"/>
    </source>
</evidence>
<sequence length="175" mass="19056">MKNPEEAGDDKQRIHLRPGSLRGAAPAKLHLLPCDVLVSRPAPVERFFTPAVRHGADGLQVSFRGRGLRGEDVAVPPGFAGFVMVTEEMGEGLIGKLNFSGDAEDKADEAQEPLERDFDRFIGATGSFSHFTLWGLETVPGPDAKVHRALGWPSLAAALRLAWNSYQTNLELRVL</sequence>
<evidence type="ECO:0000313" key="2">
    <source>
        <dbReference type="Proteomes" id="UP000002494"/>
    </source>
</evidence>
<keyword evidence="2" id="KW-1185">Reference proteome</keyword>
<dbReference type="InterPro" id="IPR013924">
    <property type="entry name" value="RNase_H2_suC"/>
</dbReference>
<keyword evidence="3" id="KW-1267">Proteomics identification</keyword>
<reference evidence="1" key="2">
    <citation type="submission" date="2025-08" db="UniProtKB">
        <authorList>
            <consortium name="Ensembl"/>
        </authorList>
    </citation>
    <scope>IDENTIFICATION</scope>
    <source>
        <strain evidence="1">Brown Norway</strain>
    </source>
</reference>
<dbReference type="RGD" id="2319141">
    <property type="gene designation" value="Rnaseh2c"/>
</dbReference>
<protein>
    <submittedName>
        <fullName evidence="1">Ribonuclease H2, subunit C</fullName>
    </submittedName>
</protein>
<reference evidence="1" key="3">
    <citation type="submission" date="2025-09" db="UniProtKB">
        <authorList>
            <consortium name="Ensembl"/>
        </authorList>
    </citation>
    <scope>IDENTIFICATION</scope>
    <source>
        <strain evidence="1">Brown Norway</strain>
    </source>
</reference>
<dbReference type="PANTHER" id="PTHR47063:SF1">
    <property type="entry name" value="RIBONUCLEASE H2 SUBUNIT C"/>
    <property type="match status" value="1"/>
</dbReference>
<dbReference type="Gene3D" id="2.40.128.680">
    <property type="match status" value="1"/>
</dbReference>
<organism evidence="1 2">
    <name type="scientific">Rattus norvegicus</name>
    <name type="common">Rat</name>
    <dbReference type="NCBI Taxonomy" id="10116"/>
    <lineage>
        <taxon>Eukaryota</taxon>
        <taxon>Metazoa</taxon>
        <taxon>Chordata</taxon>
        <taxon>Craniata</taxon>
        <taxon>Vertebrata</taxon>
        <taxon>Euteleostomi</taxon>
        <taxon>Mammalia</taxon>
        <taxon>Eutheria</taxon>
        <taxon>Euarchontoglires</taxon>
        <taxon>Glires</taxon>
        <taxon>Rodentia</taxon>
        <taxon>Myomorpha</taxon>
        <taxon>Muroidea</taxon>
        <taxon>Muridae</taxon>
        <taxon>Murinae</taxon>
        <taxon>Rattus</taxon>
    </lineage>
</organism>
<dbReference type="GeneTree" id="ENSGT00390000001568"/>